<feature type="transmembrane region" description="Helical" evidence="2">
    <location>
        <begin position="258"/>
        <end position="284"/>
    </location>
</feature>
<sequence>MTDTPGWAPPGAPEPPREDRPTDGPSAPGSGPGPSAPQDALPGPGTPPPPGMPGPAAAPGWQPAPGWGTPQPGWGAPQPGWGAPQSGWGAPQPGWGTSGWGPPPAPKPGVIPLRPLGAGEILDGAVSTARRYWRTALGISLVVAMLSSATTLSIDWGSTNGTLSRTGASVSNLFNYGVLFLAGQLATALLTMVVSRAVLGRSVSLREAWTDTRPRLLSLLGLVLLMALIAAVIVGVLLGPGILAAVNDAEPAVTGLGLGLGGLAAVACTLWLGIRFSLAAPALMLEKQGIKASLSRSARLVSGSWWRIFGITLLGSLVTGIVSLVIMLPATIVGMAIDGGTFLDPASTASPSLLTLVCIGIGTTVASMLTLPVTAGINVLLYVDQRIRREALDIELARAAGLPGFGDTTASPGA</sequence>
<feature type="transmembrane region" description="Helical" evidence="2">
    <location>
        <begin position="136"/>
        <end position="154"/>
    </location>
</feature>
<evidence type="ECO:0000259" key="3">
    <source>
        <dbReference type="Pfam" id="PF25231"/>
    </source>
</evidence>
<evidence type="ECO:0000313" key="5">
    <source>
        <dbReference type="Proteomes" id="UP000249340"/>
    </source>
</evidence>
<evidence type="ECO:0000256" key="1">
    <source>
        <dbReference type="SAM" id="MobiDB-lite"/>
    </source>
</evidence>
<dbReference type="AlphaFoldDB" id="A0A345SVP5"/>
<feature type="transmembrane region" description="Helical" evidence="2">
    <location>
        <begin position="216"/>
        <end position="238"/>
    </location>
</feature>
<feature type="region of interest" description="Disordered" evidence="1">
    <location>
        <begin position="1"/>
        <end position="112"/>
    </location>
</feature>
<dbReference type="Pfam" id="PF25231">
    <property type="entry name" value="DUF7847"/>
    <property type="match status" value="1"/>
</dbReference>
<evidence type="ECO:0000313" key="4">
    <source>
        <dbReference type="EMBL" id="AXI77800.1"/>
    </source>
</evidence>
<proteinExistence type="predicted"/>
<organism evidence="4 5">
    <name type="scientific">Peterkaempfera bronchialis</name>
    <dbReference type="NCBI Taxonomy" id="2126346"/>
    <lineage>
        <taxon>Bacteria</taxon>
        <taxon>Bacillati</taxon>
        <taxon>Actinomycetota</taxon>
        <taxon>Actinomycetes</taxon>
        <taxon>Kitasatosporales</taxon>
        <taxon>Streptomycetaceae</taxon>
        <taxon>Peterkaempfera</taxon>
    </lineage>
</organism>
<dbReference type="OrthoDB" id="121140at2"/>
<dbReference type="Proteomes" id="UP000249340">
    <property type="component" value="Chromosome"/>
</dbReference>
<evidence type="ECO:0000256" key="2">
    <source>
        <dbReference type="SAM" id="Phobius"/>
    </source>
</evidence>
<reference evidence="5" key="1">
    <citation type="submission" date="2018-07" db="EMBL/GenBank/DDBJ databases">
        <title>Streptacidiphilus bronchialis DSM 106435 chromosome.</title>
        <authorList>
            <person name="Batra D."/>
            <person name="Gulvik C.A."/>
        </authorList>
    </citation>
    <scope>NUCLEOTIDE SEQUENCE [LARGE SCALE GENOMIC DNA]</scope>
    <source>
        <strain evidence="5">DSM 106435</strain>
    </source>
</reference>
<dbReference type="RefSeq" id="WP_111495507.1">
    <property type="nucleotide sequence ID" value="NZ_CP031264.1"/>
</dbReference>
<keyword evidence="2" id="KW-0472">Membrane</keyword>
<keyword evidence="2" id="KW-0812">Transmembrane</keyword>
<feature type="transmembrane region" description="Helical" evidence="2">
    <location>
        <begin position="353"/>
        <end position="383"/>
    </location>
</feature>
<keyword evidence="2" id="KW-1133">Transmembrane helix</keyword>
<dbReference type="PANTHER" id="PTHR33133">
    <property type="entry name" value="OS08G0107100 PROTEIN-RELATED"/>
    <property type="match status" value="1"/>
</dbReference>
<feature type="transmembrane region" description="Helical" evidence="2">
    <location>
        <begin position="305"/>
        <end position="333"/>
    </location>
</feature>
<dbReference type="EMBL" id="CP031264">
    <property type="protein sequence ID" value="AXI77800.1"/>
    <property type="molecule type" value="Genomic_DNA"/>
</dbReference>
<feature type="compositionally biased region" description="Pro residues" evidence="1">
    <location>
        <begin position="44"/>
        <end position="53"/>
    </location>
</feature>
<name>A0A345SVP5_9ACTN</name>
<feature type="compositionally biased region" description="Low complexity" evidence="1">
    <location>
        <begin position="54"/>
        <end position="95"/>
    </location>
</feature>
<dbReference type="KEGG" id="stri:C7M71_010490"/>
<dbReference type="PANTHER" id="PTHR33133:SF1">
    <property type="entry name" value="EXPRESSED PROTEIN-RELATED"/>
    <property type="match status" value="1"/>
</dbReference>
<feature type="domain" description="DUF7847" evidence="3">
    <location>
        <begin position="153"/>
        <end position="383"/>
    </location>
</feature>
<keyword evidence="5" id="KW-1185">Reference proteome</keyword>
<dbReference type="InterPro" id="IPR057169">
    <property type="entry name" value="DUF7847"/>
</dbReference>
<protein>
    <recommendedName>
        <fullName evidence="3">DUF7847 domain-containing protein</fullName>
    </recommendedName>
</protein>
<feature type="transmembrane region" description="Helical" evidence="2">
    <location>
        <begin position="174"/>
        <end position="195"/>
    </location>
</feature>
<gene>
    <name evidence="4" type="ORF">C7M71_010490</name>
</gene>
<accession>A0A345SVP5</accession>